<comment type="caution">
    <text evidence="2">The sequence shown here is derived from an EMBL/GenBank/DDBJ whole genome shotgun (WGS) entry which is preliminary data.</text>
</comment>
<dbReference type="InterPro" id="IPR010982">
    <property type="entry name" value="Lambda_DNA-bd_dom_sf"/>
</dbReference>
<dbReference type="SUPFAM" id="SSF47413">
    <property type="entry name" value="lambda repressor-like DNA-binding domains"/>
    <property type="match status" value="1"/>
</dbReference>
<evidence type="ECO:0000259" key="1">
    <source>
        <dbReference type="PROSITE" id="PS50943"/>
    </source>
</evidence>
<dbReference type="PROSITE" id="PS50943">
    <property type="entry name" value="HTH_CROC1"/>
    <property type="match status" value="1"/>
</dbReference>
<dbReference type="Proteomes" id="UP001597083">
    <property type="component" value="Unassembled WGS sequence"/>
</dbReference>
<feature type="domain" description="HTH cro/C1-type" evidence="1">
    <location>
        <begin position="5"/>
        <end position="59"/>
    </location>
</feature>
<dbReference type="SMART" id="SM00530">
    <property type="entry name" value="HTH_XRE"/>
    <property type="match status" value="1"/>
</dbReference>
<keyword evidence="3" id="KW-1185">Reference proteome</keyword>
<dbReference type="InterPro" id="IPR001387">
    <property type="entry name" value="Cro/C1-type_HTH"/>
</dbReference>
<proteinExistence type="predicted"/>
<dbReference type="EMBL" id="JBHTIR010000237">
    <property type="protein sequence ID" value="MFD0851046.1"/>
    <property type="molecule type" value="Genomic_DNA"/>
</dbReference>
<dbReference type="Pfam" id="PF19054">
    <property type="entry name" value="DUF5753"/>
    <property type="match status" value="1"/>
</dbReference>
<dbReference type="InterPro" id="IPR043917">
    <property type="entry name" value="DUF5753"/>
</dbReference>
<reference evidence="3" key="1">
    <citation type="journal article" date="2019" name="Int. J. Syst. Evol. Microbiol.">
        <title>The Global Catalogue of Microorganisms (GCM) 10K type strain sequencing project: providing services to taxonomists for standard genome sequencing and annotation.</title>
        <authorList>
            <consortium name="The Broad Institute Genomics Platform"/>
            <consortium name="The Broad Institute Genome Sequencing Center for Infectious Disease"/>
            <person name="Wu L."/>
            <person name="Ma J."/>
        </authorList>
    </citation>
    <scope>NUCLEOTIDE SEQUENCE [LARGE SCALE GENOMIC DNA]</scope>
    <source>
        <strain evidence="3">JCM 31696</strain>
    </source>
</reference>
<evidence type="ECO:0000313" key="3">
    <source>
        <dbReference type="Proteomes" id="UP001597083"/>
    </source>
</evidence>
<accession>A0ABW3C9C6</accession>
<organism evidence="2 3">
    <name type="scientific">Actinomadura adrarensis</name>
    <dbReference type="NCBI Taxonomy" id="1819600"/>
    <lineage>
        <taxon>Bacteria</taxon>
        <taxon>Bacillati</taxon>
        <taxon>Actinomycetota</taxon>
        <taxon>Actinomycetes</taxon>
        <taxon>Streptosporangiales</taxon>
        <taxon>Thermomonosporaceae</taxon>
        <taxon>Actinomadura</taxon>
    </lineage>
</organism>
<evidence type="ECO:0000313" key="2">
    <source>
        <dbReference type="EMBL" id="MFD0851046.1"/>
    </source>
</evidence>
<sequence>MGIELRRLREAAGLSVQQAGELLCRSPSSISKYENGQVRLYRRELDRILDRYGLEDEALRARLHTLNDKGRQKGWWLQYRNIANPALIDYVSLEAEAEAIREYQPLLIPGLFQTEEYARAVITGEPGYNPEEPAEPYVELRLGRQRLLTGGSPPPMQVIIGEAALRQVRGGREVMIDQLQLLGDLGQLDYLTLQVLPFTVSARGASEGPLVMLDVAPSHCVVMSSHALGAVYSDLETTVERSTLVFEGLRRAALPEAESLAFVARVSAEL</sequence>
<gene>
    <name evidence="2" type="ORF">ACFQ07_02335</name>
</gene>
<name>A0ABW3C9C6_9ACTN</name>
<dbReference type="Pfam" id="PF13560">
    <property type="entry name" value="HTH_31"/>
    <property type="match status" value="1"/>
</dbReference>
<dbReference type="CDD" id="cd00093">
    <property type="entry name" value="HTH_XRE"/>
    <property type="match status" value="1"/>
</dbReference>
<protein>
    <submittedName>
        <fullName evidence="2">Helix-turn-helix domain-containing protein</fullName>
    </submittedName>
</protein>
<dbReference type="Gene3D" id="1.10.260.40">
    <property type="entry name" value="lambda repressor-like DNA-binding domains"/>
    <property type="match status" value="1"/>
</dbReference>